<dbReference type="InterPro" id="IPR027417">
    <property type="entry name" value="P-loop_NTPase"/>
</dbReference>
<dbReference type="AlphaFoldDB" id="A0A3B7R462"/>
<name>A0A3B7R462_9BACT</name>
<dbReference type="EMBL" id="CP032317">
    <property type="protein sequence ID" value="AYA38532.1"/>
    <property type="molecule type" value="Genomic_DNA"/>
</dbReference>
<dbReference type="PIRSF" id="PIRSF002849">
    <property type="entry name" value="AAA_ATPase_chaperone_MoxR_prd"/>
    <property type="match status" value="1"/>
</dbReference>
<dbReference type="Gene3D" id="1.10.8.80">
    <property type="entry name" value="Magnesium chelatase subunit I, C-Terminal domain"/>
    <property type="match status" value="1"/>
</dbReference>
<sequence>MSQKYSSDKEAADALAQSYRTLRQEIGKVIVGQDDVVRLLLTAVFAQGHALLVGVPGLAKTLLVQTISNALDLSFNRIQFTPDLMPSDIVGSETLNQQREFQFVKGPIFANIILADEINRTPPKTQAALLESMQEYAVTVAGRRYPLQRPFFVLATQNPIEQEGTYPLPEAQLDRFMFNITLDYPSYEAELQIVKNTTADIKPTVQKILHADEIEAFQHLVRRVPVTDNVIEYAVSLVHKTRPNTERAAQRASQLLEWGAGPRASQHLILGAKCNALLNGKYSPDIEDVRAVAPAILRHRVVRNFKAEAEGITVDQIVKELL</sequence>
<dbReference type="Pfam" id="PF17863">
    <property type="entry name" value="AAA_lid_2"/>
    <property type="match status" value="1"/>
</dbReference>
<reference evidence="6 7" key="1">
    <citation type="submission" date="2018-09" db="EMBL/GenBank/DDBJ databases">
        <title>Hymenobacter medium sp. nov., isolated from R2A medium.</title>
        <authorList>
            <person name="Yingchao G."/>
        </authorList>
    </citation>
    <scope>NUCLEOTIDE SEQUENCE [LARGE SCALE GENOMIC DNA]</scope>
    <source>
        <strain evidence="7">sh-6</strain>
    </source>
</reference>
<protein>
    <submittedName>
        <fullName evidence="6">MoxR family ATPase</fullName>
    </submittedName>
</protein>
<proteinExistence type="inferred from homology"/>
<dbReference type="CDD" id="cd00009">
    <property type="entry name" value="AAA"/>
    <property type="match status" value="1"/>
</dbReference>
<dbReference type="FunFam" id="3.40.50.300:FF:000640">
    <property type="entry name" value="MoxR family ATPase"/>
    <property type="match status" value="1"/>
</dbReference>
<dbReference type="RefSeq" id="WP_119446064.1">
    <property type="nucleotide sequence ID" value="NZ_CP032317.1"/>
</dbReference>
<feature type="domain" description="ATPase AAA-3" evidence="4">
    <location>
        <begin position="49"/>
        <end position="178"/>
    </location>
</feature>
<accession>A0A3B7R462</accession>
<dbReference type="SUPFAM" id="SSF52540">
    <property type="entry name" value="P-loop containing nucleoside triphosphate hydrolases"/>
    <property type="match status" value="1"/>
</dbReference>
<evidence type="ECO:0000313" key="6">
    <source>
        <dbReference type="EMBL" id="AYA38532.1"/>
    </source>
</evidence>
<evidence type="ECO:0000256" key="3">
    <source>
        <dbReference type="ARBA" id="ARBA00061607"/>
    </source>
</evidence>
<keyword evidence="2" id="KW-0067">ATP-binding</keyword>
<gene>
    <name evidence="6" type="ORF">D3Y59_16655</name>
</gene>
<dbReference type="OrthoDB" id="9808397at2"/>
<evidence type="ECO:0000259" key="5">
    <source>
        <dbReference type="Pfam" id="PF17863"/>
    </source>
</evidence>
<evidence type="ECO:0000259" key="4">
    <source>
        <dbReference type="Pfam" id="PF07726"/>
    </source>
</evidence>
<keyword evidence="7" id="KW-1185">Reference proteome</keyword>
<dbReference type="KEGG" id="hyh:D3Y59_16655"/>
<dbReference type="PANTHER" id="PTHR42759">
    <property type="entry name" value="MOXR FAMILY PROTEIN"/>
    <property type="match status" value="1"/>
</dbReference>
<feature type="domain" description="ChlI/MoxR AAA lid" evidence="5">
    <location>
        <begin position="249"/>
        <end position="320"/>
    </location>
</feature>
<dbReference type="GO" id="GO:0005524">
    <property type="term" value="F:ATP binding"/>
    <property type="evidence" value="ECO:0007669"/>
    <property type="project" value="UniProtKB-KW"/>
</dbReference>
<dbReference type="Proteomes" id="UP000262802">
    <property type="component" value="Chromosome"/>
</dbReference>
<dbReference type="InterPro" id="IPR050764">
    <property type="entry name" value="CbbQ/NirQ/NorQ/GpvN"/>
</dbReference>
<dbReference type="InterPro" id="IPR041628">
    <property type="entry name" value="ChlI/MoxR_AAA_lid"/>
</dbReference>
<keyword evidence="1" id="KW-0547">Nucleotide-binding</keyword>
<dbReference type="Pfam" id="PF07726">
    <property type="entry name" value="AAA_3"/>
    <property type="match status" value="1"/>
</dbReference>
<evidence type="ECO:0000313" key="7">
    <source>
        <dbReference type="Proteomes" id="UP000262802"/>
    </source>
</evidence>
<dbReference type="Gene3D" id="3.40.50.300">
    <property type="entry name" value="P-loop containing nucleotide triphosphate hydrolases"/>
    <property type="match status" value="1"/>
</dbReference>
<comment type="similarity">
    <text evidence="3">Belongs to the MoxR family.</text>
</comment>
<organism evidence="6 7">
    <name type="scientific">Hymenobacter oligotrophus</name>
    <dbReference type="NCBI Taxonomy" id="2319843"/>
    <lineage>
        <taxon>Bacteria</taxon>
        <taxon>Pseudomonadati</taxon>
        <taxon>Bacteroidota</taxon>
        <taxon>Cytophagia</taxon>
        <taxon>Cytophagales</taxon>
        <taxon>Hymenobacteraceae</taxon>
        <taxon>Hymenobacter</taxon>
    </lineage>
</organism>
<evidence type="ECO:0000256" key="2">
    <source>
        <dbReference type="ARBA" id="ARBA00022840"/>
    </source>
</evidence>
<dbReference type="GO" id="GO:0016887">
    <property type="term" value="F:ATP hydrolysis activity"/>
    <property type="evidence" value="ECO:0007669"/>
    <property type="project" value="InterPro"/>
</dbReference>
<dbReference type="InterPro" id="IPR011703">
    <property type="entry name" value="ATPase_AAA-3"/>
</dbReference>
<dbReference type="PANTHER" id="PTHR42759:SF1">
    <property type="entry name" value="MAGNESIUM-CHELATASE SUBUNIT CHLD"/>
    <property type="match status" value="1"/>
</dbReference>
<evidence type="ECO:0000256" key="1">
    <source>
        <dbReference type="ARBA" id="ARBA00022741"/>
    </source>
</evidence>